<reference evidence="3 4" key="1">
    <citation type="journal article" date="2023" name="G3 (Bethesda)">
        <title>A chromosome-length genome assembly and annotation of blackberry (Rubus argutus, cv. 'Hillquist').</title>
        <authorList>
            <person name="Bruna T."/>
            <person name="Aryal R."/>
            <person name="Dudchenko O."/>
            <person name="Sargent D.J."/>
            <person name="Mead D."/>
            <person name="Buti M."/>
            <person name="Cavallini A."/>
            <person name="Hytonen T."/>
            <person name="Andres J."/>
            <person name="Pham M."/>
            <person name="Weisz D."/>
            <person name="Mascagni F."/>
            <person name="Usai G."/>
            <person name="Natali L."/>
            <person name="Bassil N."/>
            <person name="Fernandez G.E."/>
            <person name="Lomsadze A."/>
            <person name="Armour M."/>
            <person name="Olukolu B."/>
            <person name="Poorten T."/>
            <person name="Britton C."/>
            <person name="Davik J."/>
            <person name="Ashrafi H."/>
            <person name="Aiden E.L."/>
            <person name="Borodovsky M."/>
            <person name="Worthington M."/>
        </authorList>
    </citation>
    <scope>NUCLEOTIDE SEQUENCE [LARGE SCALE GENOMIC DNA]</scope>
    <source>
        <strain evidence="3">PI 553951</strain>
    </source>
</reference>
<protein>
    <recommendedName>
        <fullName evidence="2">CAAX prenyl protease 2/Lysostaphin resistance protein A-like domain-containing protein</fullName>
    </recommendedName>
</protein>
<dbReference type="PANTHER" id="PTHR43592">
    <property type="entry name" value="CAAX AMINO TERMINAL PROTEASE"/>
    <property type="match status" value="1"/>
</dbReference>
<dbReference type="AlphaFoldDB" id="A0AAW1WGQ0"/>
<dbReference type="EMBL" id="JBEDUW010000006">
    <property type="protein sequence ID" value="KAK9922440.1"/>
    <property type="molecule type" value="Genomic_DNA"/>
</dbReference>
<evidence type="ECO:0000313" key="4">
    <source>
        <dbReference type="Proteomes" id="UP001457282"/>
    </source>
</evidence>
<dbReference type="Proteomes" id="UP001457282">
    <property type="component" value="Unassembled WGS sequence"/>
</dbReference>
<keyword evidence="4" id="KW-1185">Reference proteome</keyword>
<dbReference type="GO" id="GO:0004175">
    <property type="term" value="F:endopeptidase activity"/>
    <property type="evidence" value="ECO:0007669"/>
    <property type="project" value="UniProtKB-ARBA"/>
</dbReference>
<name>A0AAW1WGQ0_RUBAR</name>
<sequence length="319" mass="35238">MIELLWHLKLMHHHHPVNPIRSSVGNFTRTWLVSSPSLSPYPSALLSCINSKISLSSKVDSFKCFCNKTENTQQVSSPSQGFSALAPDTPWDHASVWSTMAFYIFSLHIPLSFGGLSVVAHVLHQPILDPQTEAISLVGAQFLEFIAAMLLLQSTANPQYKFVNFFKANKLSKERSWLLASAVGFGFLFMLVFLTSFLADRIIGHKDINNPILKEILVSSDISKAACVLVYCIITPLLEETVYRGFLLASISSTMKWQSAVVISSAIFSAAHFSGENFLQLFIIGCVLGCSYCWTGNLSASTLIHSLYNALTLMITFLS</sequence>
<accession>A0AAW1WGQ0</accession>
<keyword evidence="1" id="KW-0472">Membrane</keyword>
<dbReference type="PANTHER" id="PTHR43592:SF4">
    <property type="entry name" value="CAAX AMINO TERMINAL PROTEASE FAMILY PROTEIN"/>
    <property type="match status" value="1"/>
</dbReference>
<evidence type="ECO:0000259" key="2">
    <source>
        <dbReference type="Pfam" id="PF02517"/>
    </source>
</evidence>
<keyword evidence="1" id="KW-1133">Transmembrane helix</keyword>
<feature type="domain" description="CAAX prenyl protease 2/Lysostaphin resistance protein A-like" evidence="2">
    <location>
        <begin position="225"/>
        <end position="311"/>
    </location>
</feature>
<proteinExistence type="predicted"/>
<feature type="transmembrane region" description="Helical" evidence="1">
    <location>
        <begin position="135"/>
        <end position="156"/>
    </location>
</feature>
<feature type="transmembrane region" description="Helical" evidence="1">
    <location>
        <begin position="176"/>
        <end position="199"/>
    </location>
</feature>
<feature type="transmembrane region" description="Helical" evidence="1">
    <location>
        <begin position="100"/>
        <end position="123"/>
    </location>
</feature>
<dbReference type="GO" id="GO:0080120">
    <property type="term" value="P:CAAX-box protein maturation"/>
    <property type="evidence" value="ECO:0007669"/>
    <property type="project" value="UniProtKB-ARBA"/>
</dbReference>
<evidence type="ECO:0000313" key="3">
    <source>
        <dbReference type="EMBL" id="KAK9922440.1"/>
    </source>
</evidence>
<dbReference type="Pfam" id="PF02517">
    <property type="entry name" value="Rce1-like"/>
    <property type="match status" value="1"/>
</dbReference>
<comment type="caution">
    <text evidence="3">The sequence shown here is derived from an EMBL/GenBank/DDBJ whole genome shotgun (WGS) entry which is preliminary data.</text>
</comment>
<evidence type="ECO:0000256" key="1">
    <source>
        <dbReference type="SAM" id="Phobius"/>
    </source>
</evidence>
<keyword evidence="1" id="KW-0812">Transmembrane</keyword>
<dbReference type="InterPro" id="IPR003675">
    <property type="entry name" value="Rce1/LyrA-like_dom"/>
</dbReference>
<organism evidence="3 4">
    <name type="scientific">Rubus argutus</name>
    <name type="common">Southern blackberry</name>
    <dbReference type="NCBI Taxonomy" id="59490"/>
    <lineage>
        <taxon>Eukaryota</taxon>
        <taxon>Viridiplantae</taxon>
        <taxon>Streptophyta</taxon>
        <taxon>Embryophyta</taxon>
        <taxon>Tracheophyta</taxon>
        <taxon>Spermatophyta</taxon>
        <taxon>Magnoliopsida</taxon>
        <taxon>eudicotyledons</taxon>
        <taxon>Gunneridae</taxon>
        <taxon>Pentapetalae</taxon>
        <taxon>rosids</taxon>
        <taxon>fabids</taxon>
        <taxon>Rosales</taxon>
        <taxon>Rosaceae</taxon>
        <taxon>Rosoideae</taxon>
        <taxon>Rosoideae incertae sedis</taxon>
        <taxon>Rubus</taxon>
    </lineage>
</organism>
<gene>
    <name evidence="3" type="ORF">M0R45_030904</name>
</gene>